<reference evidence="2 3" key="1">
    <citation type="journal article" date="2016" name="Int. J. Syst. Evol. Microbiol.">
        <title>Proposal of Mucilaginibacter phyllosphaerae sp. nov. isolated from the phyllosphere of Galium album.</title>
        <authorList>
            <person name="Aydogan E.L."/>
            <person name="Busse H.J."/>
            <person name="Moser G."/>
            <person name="Muller C."/>
            <person name="Kampfer P."/>
            <person name="Glaeser S.P."/>
        </authorList>
    </citation>
    <scope>NUCLEOTIDE SEQUENCE [LARGE SCALE GENOMIC DNA]</scope>
    <source>
        <strain evidence="2 3">PP-F2FG21</strain>
    </source>
</reference>
<evidence type="ECO:0000313" key="2">
    <source>
        <dbReference type="EMBL" id="TEW65024.1"/>
    </source>
</evidence>
<reference evidence="2" key="2">
    <citation type="submission" date="2019-03" db="EMBL/GenBank/DDBJ databases">
        <authorList>
            <person name="Yan Y.-Q."/>
            <person name="Du Z.-J."/>
        </authorList>
    </citation>
    <scope>NUCLEOTIDE SEQUENCE</scope>
    <source>
        <strain evidence="2">PP-F2FG21</strain>
    </source>
</reference>
<gene>
    <name evidence="2" type="ORF">E2R65_13990</name>
    <name evidence="1" type="ORF">GGR35_002251</name>
</gene>
<protein>
    <submittedName>
        <fullName evidence="2">DUF2442 domain-containing protein</fullName>
    </submittedName>
</protein>
<dbReference type="RefSeq" id="WP_134337099.1">
    <property type="nucleotide sequence ID" value="NZ_BMCZ01000005.1"/>
</dbReference>
<dbReference type="EMBL" id="JACIEG010000004">
    <property type="protein sequence ID" value="MBB3969638.1"/>
    <property type="molecule type" value="Genomic_DNA"/>
</dbReference>
<dbReference type="Proteomes" id="UP000297248">
    <property type="component" value="Unassembled WGS sequence"/>
</dbReference>
<dbReference type="Proteomes" id="UP000583101">
    <property type="component" value="Unassembled WGS sequence"/>
</dbReference>
<evidence type="ECO:0000313" key="3">
    <source>
        <dbReference type="Proteomes" id="UP000297248"/>
    </source>
</evidence>
<accession>A0A4Y8A9A5</accession>
<organism evidence="2 3">
    <name type="scientific">Mucilaginibacter phyllosphaerae</name>
    <dbReference type="NCBI Taxonomy" id="1812349"/>
    <lineage>
        <taxon>Bacteria</taxon>
        <taxon>Pseudomonadati</taxon>
        <taxon>Bacteroidota</taxon>
        <taxon>Sphingobacteriia</taxon>
        <taxon>Sphingobacteriales</taxon>
        <taxon>Sphingobacteriaceae</taxon>
        <taxon>Mucilaginibacter</taxon>
    </lineage>
</organism>
<sequence>MKIIQDYIETEHTDVIEILLAKYVKDYSIRIFFNDGSEKIIDFKIFLTRSLHPSISKYLDIELFKQFSVSNGNLNWNNYDLMFPIHDLYEGVIK</sequence>
<dbReference type="Gene3D" id="3.30.2020.10">
    <property type="entry name" value="NE0471-like N-terminal domain"/>
    <property type="match status" value="1"/>
</dbReference>
<dbReference type="SUPFAM" id="SSF143880">
    <property type="entry name" value="NE0471 N-terminal domain-like"/>
    <property type="match status" value="1"/>
</dbReference>
<dbReference type="OrthoDB" id="1369138at2"/>
<keyword evidence="4" id="KW-1185">Reference proteome</keyword>
<proteinExistence type="predicted"/>
<evidence type="ECO:0000313" key="4">
    <source>
        <dbReference type="Proteomes" id="UP000583101"/>
    </source>
</evidence>
<reference evidence="1 4" key="3">
    <citation type="submission" date="2020-08" db="EMBL/GenBank/DDBJ databases">
        <title>Genomic Encyclopedia of Type Strains, Phase IV (KMG-IV): sequencing the most valuable type-strain genomes for metagenomic binning, comparative biology and taxonomic classification.</title>
        <authorList>
            <person name="Goeker M."/>
        </authorList>
    </citation>
    <scope>NUCLEOTIDE SEQUENCE [LARGE SCALE GENOMIC DNA]</scope>
    <source>
        <strain evidence="1 4">DSM 100995</strain>
    </source>
</reference>
<dbReference type="AlphaFoldDB" id="A0A4Y8A9A5"/>
<dbReference type="EMBL" id="SNQG01000005">
    <property type="protein sequence ID" value="TEW65024.1"/>
    <property type="molecule type" value="Genomic_DNA"/>
</dbReference>
<name>A0A4Y8A9A5_9SPHI</name>
<dbReference type="Pfam" id="PF10387">
    <property type="entry name" value="DUF2442"/>
    <property type="match status" value="1"/>
</dbReference>
<evidence type="ECO:0000313" key="1">
    <source>
        <dbReference type="EMBL" id="MBB3969638.1"/>
    </source>
</evidence>
<comment type="caution">
    <text evidence="2">The sequence shown here is derived from an EMBL/GenBank/DDBJ whole genome shotgun (WGS) entry which is preliminary data.</text>
</comment>
<dbReference type="InterPro" id="IPR018841">
    <property type="entry name" value="DUF2442"/>
</dbReference>
<dbReference type="InterPro" id="IPR036782">
    <property type="entry name" value="NE0471-like_N"/>
</dbReference>